<sequence length="213" mass="23801">MFEFLNVKYKDVLDLPTLNIGQEKITTFIGPSGSGKTTILKMLNKLISPTQGKIIFKETDLQQINSVAHRRQVSMLSQNPAIFAGSIRDNLNAGLKFQERELPSDGVLNHILEQVKLNKSLESAANTLSGGEKQRLALGRLLLLNSEVYLLDEPSSALDDETEEIIIQMLTDHIKREKKTIVMVTHSKAIAQKYSDIIIEISKGKMLKSEVQL</sequence>
<evidence type="ECO:0000313" key="5">
    <source>
        <dbReference type="EMBL" id="AFM40863.1"/>
    </source>
</evidence>
<keyword evidence="2" id="KW-0547">Nucleotide-binding</keyword>
<evidence type="ECO:0000313" key="6">
    <source>
        <dbReference type="Proteomes" id="UP000002892"/>
    </source>
</evidence>
<dbReference type="AlphaFoldDB" id="I4D4Y9"/>
<evidence type="ECO:0000256" key="2">
    <source>
        <dbReference type="ARBA" id="ARBA00022741"/>
    </source>
</evidence>
<dbReference type="Pfam" id="PF00005">
    <property type="entry name" value="ABC_tran"/>
    <property type="match status" value="1"/>
</dbReference>
<dbReference type="SUPFAM" id="SSF52540">
    <property type="entry name" value="P-loop containing nucleoside triphosphate hydrolases"/>
    <property type="match status" value="1"/>
</dbReference>
<dbReference type="PANTHER" id="PTHR43423:SF1">
    <property type="entry name" value="ABC TRANSPORTER I FAMILY MEMBER 17"/>
    <property type="match status" value="1"/>
</dbReference>
<dbReference type="InterPro" id="IPR027417">
    <property type="entry name" value="P-loop_NTPase"/>
</dbReference>
<dbReference type="PANTHER" id="PTHR43423">
    <property type="entry name" value="ABC TRANSPORTER I FAMILY MEMBER 17"/>
    <property type="match status" value="1"/>
</dbReference>
<dbReference type="Gene3D" id="3.40.50.300">
    <property type="entry name" value="P-loop containing nucleotide triphosphate hydrolases"/>
    <property type="match status" value="1"/>
</dbReference>
<proteinExistence type="predicted"/>
<dbReference type="SMART" id="SM00382">
    <property type="entry name" value="AAA"/>
    <property type="match status" value="1"/>
</dbReference>
<dbReference type="STRING" id="646529.Desaci_1886"/>
<keyword evidence="3" id="KW-0067">ATP-binding</keyword>
<keyword evidence="1" id="KW-0813">Transport</keyword>
<accession>I4D4Y9</accession>
<protein>
    <submittedName>
        <fullName evidence="5">ATPase and permease component of ABC-type transporter involved in cytochrome bd biosynthesis</fullName>
    </submittedName>
</protein>
<evidence type="ECO:0000256" key="3">
    <source>
        <dbReference type="ARBA" id="ARBA00022840"/>
    </source>
</evidence>
<dbReference type="GO" id="GO:0005524">
    <property type="term" value="F:ATP binding"/>
    <property type="evidence" value="ECO:0007669"/>
    <property type="project" value="UniProtKB-KW"/>
</dbReference>
<dbReference type="InterPro" id="IPR003439">
    <property type="entry name" value="ABC_transporter-like_ATP-bd"/>
</dbReference>
<dbReference type="Proteomes" id="UP000002892">
    <property type="component" value="Chromosome"/>
</dbReference>
<dbReference type="KEGG" id="dai:Desaci_1886"/>
<evidence type="ECO:0000259" key="4">
    <source>
        <dbReference type="PROSITE" id="PS50893"/>
    </source>
</evidence>
<dbReference type="PROSITE" id="PS00211">
    <property type="entry name" value="ABC_TRANSPORTER_1"/>
    <property type="match status" value="1"/>
</dbReference>
<dbReference type="RefSeq" id="WP_014826869.1">
    <property type="nucleotide sequence ID" value="NC_018068.1"/>
</dbReference>
<reference evidence="5 6" key="1">
    <citation type="journal article" date="2012" name="J. Bacteriol.">
        <title>Complete genome sequences of Desulfosporosinus orientis DSM765T, Desulfosporosinus youngiae DSM17734T, Desulfosporosinus meridiei DSM13257T, and Desulfosporosinus acidiphilus DSM22704T.</title>
        <authorList>
            <person name="Pester M."/>
            <person name="Brambilla E."/>
            <person name="Alazard D."/>
            <person name="Rattei T."/>
            <person name="Weinmaier T."/>
            <person name="Han J."/>
            <person name="Lucas S."/>
            <person name="Lapidus A."/>
            <person name="Cheng J.F."/>
            <person name="Goodwin L."/>
            <person name="Pitluck S."/>
            <person name="Peters L."/>
            <person name="Ovchinnikova G."/>
            <person name="Teshima H."/>
            <person name="Detter J.C."/>
            <person name="Han C.S."/>
            <person name="Tapia R."/>
            <person name="Land M.L."/>
            <person name="Hauser L."/>
            <person name="Kyrpides N.C."/>
            <person name="Ivanova N.N."/>
            <person name="Pagani I."/>
            <person name="Huntmann M."/>
            <person name="Wei C.L."/>
            <person name="Davenport K.W."/>
            <person name="Daligault H."/>
            <person name="Chain P.S."/>
            <person name="Chen A."/>
            <person name="Mavromatis K."/>
            <person name="Markowitz V."/>
            <person name="Szeto E."/>
            <person name="Mikhailova N."/>
            <person name="Pati A."/>
            <person name="Wagner M."/>
            <person name="Woyke T."/>
            <person name="Ollivier B."/>
            <person name="Klenk H.P."/>
            <person name="Spring S."/>
            <person name="Loy A."/>
        </authorList>
    </citation>
    <scope>NUCLEOTIDE SEQUENCE [LARGE SCALE GENOMIC DNA]</scope>
    <source>
        <strain evidence="6">DSM 22704 / JCM 16185 / SJ4</strain>
    </source>
</reference>
<dbReference type="eggNOG" id="COG1136">
    <property type="taxonomic scope" value="Bacteria"/>
</dbReference>
<dbReference type="InterPro" id="IPR017871">
    <property type="entry name" value="ABC_transporter-like_CS"/>
</dbReference>
<dbReference type="OrthoDB" id="9785080at2"/>
<feature type="domain" description="ABC transporter" evidence="4">
    <location>
        <begin position="2"/>
        <end position="213"/>
    </location>
</feature>
<dbReference type="PROSITE" id="PS50893">
    <property type="entry name" value="ABC_TRANSPORTER_2"/>
    <property type="match status" value="1"/>
</dbReference>
<dbReference type="InterPro" id="IPR003593">
    <property type="entry name" value="AAA+_ATPase"/>
</dbReference>
<gene>
    <name evidence="5" type="ordered locus">Desaci_1886</name>
</gene>
<dbReference type="GO" id="GO:0016887">
    <property type="term" value="F:ATP hydrolysis activity"/>
    <property type="evidence" value="ECO:0007669"/>
    <property type="project" value="InterPro"/>
</dbReference>
<organism evidence="5 6">
    <name type="scientific">Desulfosporosinus acidiphilus (strain DSM 22704 / JCM 16185 / SJ4)</name>
    <dbReference type="NCBI Taxonomy" id="646529"/>
    <lineage>
        <taxon>Bacteria</taxon>
        <taxon>Bacillati</taxon>
        <taxon>Bacillota</taxon>
        <taxon>Clostridia</taxon>
        <taxon>Eubacteriales</taxon>
        <taxon>Desulfitobacteriaceae</taxon>
        <taxon>Desulfosporosinus</taxon>
    </lineage>
</organism>
<evidence type="ECO:0000256" key="1">
    <source>
        <dbReference type="ARBA" id="ARBA00022448"/>
    </source>
</evidence>
<name>I4D4Y9_DESAJ</name>
<keyword evidence="6" id="KW-1185">Reference proteome</keyword>
<dbReference type="HOGENOM" id="CLU_000604_1_22_9"/>
<dbReference type="EMBL" id="CP003639">
    <property type="protein sequence ID" value="AFM40863.1"/>
    <property type="molecule type" value="Genomic_DNA"/>
</dbReference>